<evidence type="ECO:0000313" key="1">
    <source>
        <dbReference type="EMBL" id="RAH74443.1"/>
    </source>
</evidence>
<name>A0ACD1HM64_9EURO</name>
<proteinExistence type="predicted"/>
<evidence type="ECO:0000313" key="2">
    <source>
        <dbReference type="Proteomes" id="UP000249661"/>
    </source>
</evidence>
<protein>
    <submittedName>
        <fullName evidence="1">Uncharacterized protein</fullName>
    </submittedName>
</protein>
<dbReference type="Proteomes" id="UP000249661">
    <property type="component" value="Unassembled WGS sequence"/>
</dbReference>
<reference evidence="1" key="1">
    <citation type="submission" date="2018-02" db="EMBL/GenBank/DDBJ databases">
        <title>The genomes of Aspergillus section Nigri reveals drivers in fungal speciation.</title>
        <authorList>
            <consortium name="DOE Joint Genome Institute"/>
            <person name="Vesth T.C."/>
            <person name="Nybo J."/>
            <person name="Theobald S."/>
            <person name="Brandl J."/>
            <person name="Frisvad J.C."/>
            <person name="Nielsen K.F."/>
            <person name="Lyhne E.K."/>
            <person name="Kogle M.E."/>
            <person name="Kuo A."/>
            <person name="Riley R."/>
            <person name="Clum A."/>
            <person name="Nolan M."/>
            <person name="Lipzen A."/>
            <person name="Salamov A."/>
            <person name="Henrissat B."/>
            <person name="Wiebenga A."/>
            <person name="De vries R.P."/>
            <person name="Grigoriev I.V."/>
            <person name="Mortensen U.H."/>
            <person name="Andersen M.R."/>
            <person name="Baker S.E."/>
        </authorList>
    </citation>
    <scope>NUCLEOTIDE SEQUENCE</scope>
    <source>
        <strain evidence="1">CBS 121060</strain>
    </source>
</reference>
<dbReference type="EMBL" id="KZ824935">
    <property type="protein sequence ID" value="RAH74443.1"/>
    <property type="molecule type" value="Genomic_DNA"/>
</dbReference>
<sequence>MHHYSSQPLPDTPLARLSLAKFSHVTTSLSHRGPLNWGHIIGNNDLTATFEKPRATNSLSGDSIVLRIFRFHDIMEELDLSFFAMAATKTPSQPAQGQASKPSFAVVVKLPCVAVKYPRGNMIRRFQIKFSAEKDYYAALAILSEINCPFSEASPAPMHKQTSSQWNTGSFRPGSMSSELTVPNTIIPPNNGVGFPVYAPGTYARLPTPSVTAGTSITSASSSTLGTSHPYLATNTPSSLAKYMYTESNRTQSLNGQCPLSALQVHGTSEADPSRPSTATLPLETANLDPPPVRVLPFSRPLMKRTHTIATTGIPAGNVAAFGSTVSRPYPELAPANKTQSPPSPHPLTQAETPRITVLKYSNPAAQVPAPAANPGGSQPVPGVPLPPLPSYSGLITAPSNEQQPATSCDQHQKHYPLESAINNIPTITTAGAPQQEPPQEHQQQQTQQQQTQQQQTIPLPTPEDLASYGSASTTERKQLVESWICRHVEDDAFLKLCEDVEGVWQRMKLGTSKGGT</sequence>
<accession>A0ACD1HM64</accession>
<organism evidence="1 2">
    <name type="scientific">Aspergillus aculeatinus CBS 121060</name>
    <dbReference type="NCBI Taxonomy" id="1448322"/>
    <lineage>
        <taxon>Eukaryota</taxon>
        <taxon>Fungi</taxon>
        <taxon>Dikarya</taxon>
        <taxon>Ascomycota</taxon>
        <taxon>Pezizomycotina</taxon>
        <taxon>Eurotiomycetes</taxon>
        <taxon>Eurotiomycetidae</taxon>
        <taxon>Eurotiales</taxon>
        <taxon>Aspergillaceae</taxon>
        <taxon>Aspergillus</taxon>
        <taxon>Aspergillus subgen. Circumdati</taxon>
    </lineage>
</organism>
<keyword evidence="2" id="KW-1185">Reference proteome</keyword>
<gene>
    <name evidence="1" type="ORF">BO66DRAFT_467740</name>
</gene>